<reference evidence="2 3" key="1">
    <citation type="journal article" date="2016" name="Int. J. Syst. Evol. Microbiol.">
        <title>Labrenzia salina sp. nov., isolated from the rhizosphere of the halophyte Arthrocnemum macrostachyum.</title>
        <authorList>
            <person name="Camacho M."/>
            <person name="Redondo-Gomez S."/>
            <person name="Rodriguez-Llorente I."/>
            <person name="Rohde M."/>
            <person name="Sproer C."/>
            <person name="Schumann P."/>
            <person name="Klenk H.P."/>
            <person name="Montero-Calasanz M.D.C."/>
        </authorList>
    </citation>
    <scope>NUCLEOTIDE SEQUENCE [LARGE SCALE GENOMIC DNA]</scope>
    <source>
        <strain evidence="2 3">DSM 29163</strain>
    </source>
</reference>
<dbReference type="InterPro" id="IPR021735">
    <property type="entry name" value="DUF3306"/>
</dbReference>
<sequence>MSTDDEKHTDFWSRRKAAVRKAEEAERELKQEAQTAERRAELEQKSDAEILEELDLPDPDTLVKGDDFSRFLSEAVPERLRRRALRTLWRSNPVLANVDGLNDYDDDFTDAATISKVVKTVYQVGRGFLDKIGEDAAEPEGSGTAAEDQHDVSERASDASQQEDSAALQNTYDENGKTSIHLTPDDKWVQTNTADIVDSDEPAFVETEKERRSTRRRMRFDY</sequence>
<dbReference type="RefSeq" id="WP_265966560.1">
    <property type="nucleotide sequence ID" value="NZ_JAPEVI010000003.1"/>
</dbReference>
<proteinExistence type="predicted"/>
<feature type="region of interest" description="Disordered" evidence="1">
    <location>
        <begin position="23"/>
        <end position="59"/>
    </location>
</feature>
<organism evidence="2 3">
    <name type="scientific">Roseibium salinum</name>
    <dbReference type="NCBI Taxonomy" id="1604349"/>
    <lineage>
        <taxon>Bacteria</taxon>
        <taxon>Pseudomonadati</taxon>
        <taxon>Pseudomonadota</taxon>
        <taxon>Alphaproteobacteria</taxon>
        <taxon>Hyphomicrobiales</taxon>
        <taxon>Stappiaceae</taxon>
        <taxon>Roseibium</taxon>
    </lineage>
</organism>
<dbReference type="EMBL" id="JAPEVI010000003">
    <property type="protein sequence ID" value="MCX2725542.1"/>
    <property type="molecule type" value="Genomic_DNA"/>
</dbReference>
<feature type="compositionally biased region" description="Low complexity" evidence="1">
    <location>
        <begin position="158"/>
        <end position="167"/>
    </location>
</feature>
<feature type="compositionally biased region" description="Polar residues" evidence="1">
    <location>
        <begin position="168"/>
        <end position="181"/>
    </location>
</feature>
<name>A0ABT3R903_9HYPH</name>
<protein>
    <submittedName>
        <fullName evidence="2">DUF3306 domain-containing protein</fullName>
    </submittedName>
</protein>
<dbReference type="Pfam" id="PF11748">
    <property type="entry name" value="DUF3306"/>
    <property type="match status" value="1"/>
</dbReference>
<feature type="compositionally biased region" description="Basic and acidic residues" evidence="1">
    <location>
        <begin position="23"/>
        <end position="48"/>
    </location>
</feature>
<keyword evidence="3" id="KW-1185">Reference proteome</keyword>
<feature type="region of interest" description="Disordered" evidence="1">
    <location>
        <begin position="134"/>
        <end position="222"/>
    </location>
</feature>
<evidence type="ECO:0000313" key="3">
    <source>
        <dbReference type="Proteomes" id="UP001300261"/>
    </source>
</evidence>
<evidence type="ECO:0000256" key="1">
    <source>
        <dbReference type="SAM" id="MobiDB-lite"/>
    </source>
</evidence>
<dbReference type="Proteomes" id="UP001300261">
    <property type="component" value="Unassembled WGS sequence"/>
</dbReference>
<feature type="compositionally biased region" description="Basic and acidic residues" evidence="1">
    <location>
        <begin position="147"/>
        <end position="157"/>
    </location>
</feature>
<gene>
    <name evidence="2" type="ORF">ON753_24820</name>
</gene>
<comment type="caution">
    <text evidence="2">The sequence shown here is derived from an EMBL/GenBank/DDBJ whole genome shotgun (WGS) entry which is preliminary data.</text>
</comment>
<feature type="compositionally biased region" description="Basic residues" evidence="1">
    <location>
        <begin position="212"/>
        <end position="222"/>
    </location>
</feature>
<evidence type="ECO:0000313" key="2">
    <source>
        <dbReference type="EMBL" id="MCX2725542.1"/>
    </source>
</evidence>
<accession>A0ABT3R903</accession>
<feature type="compositionally biased region" description="Acidic residues" evidence="1">
    <location>
        <begin position="49"/>
        <end position="58"/>
    </location>
</feature>